<evidence type="ECO:0000259" key="2">
    <source>
        <dbReference type="Pfam" id="PF00534"/>
    </source>
</evidence>
<evidence type="ECO:0000256" key="1">
    <source>
        <dbReference type="ARBA" id="ARBA00022679"/>
    </source>
</evidence>
<gene>
    <name evidence="4" type="ORF">HARCEL1_10870</name>
</gene>
<reference evidence="4 5" key="1">
    <citation type="submission" date="2018-04" db="EMBL/GenBank/DDBJ databases">
        <title>Halococcoides cellulosivorans gen. nov., sp. nov., an extremely halophilic cellulose-utilizing haloarchaeon from hypersaline lakes.</title>
        <authorList>
            <person name="Sorokin D.Y."/>
            <person name="Toshchakov S.V."/>
            <person name="Samarov N.I."/>
            <person name="Korzhenkov A."/>
            <person name="Kublanov I.V."/>
        </authorList>
    </citation>
    <scope>NUCLEOTIDE SEQUENCE [LARGE SCALE GENOMIC DNA]</scope>
    <source>
        <strain evidence="4 5">HArcel1</strain>
    </source>
</reference>
<feature type="domain" description="Glycosyl transferase family 1" evidence="2">
    <location>
        <begin position="184"/>
        <end position="329"/>
    </location>
</feature>
<organism evidence="4 5">
    <name type="scientific">Halococcoides cellulosivorans</name>
    <dbReference type="NCBI Taxonomy" id="1679096"/>
    <lineage>
        <taxon>Archaea</taxon>
        <taxon>Methanobacteriati</taxon>
        <taxon>Methanobacteriota</taxon>
        <taxon>Stenosarchaea group</taxon>
        <taxon>Halobacteria</taxon>
        <taxon>Halobacteriales</taxon>
        <taxon>Haloarculaceae</taxon>
        <taxon>Halococcoides</taxon>
    </lineage>
</organism>
<dbReference type="GO" id="GO:0016757">
    <property type="term" value="F:glycosyltransferase activity"/>
    <property type="evidence" value="ECO:0007669"/>
    <property type="project" value="InterPro"/>
</dbReference>
<dbReference type="InterPro" id="IPR028098">
    <property type="entry name" value="Glyco_trans_4-like_N"/>
</dbReference>
<dbReference type="SUPFAM" id="SSF53756">
    <property type="entry name" value="UDP-Glycosyltransferase/glycogen phosphorylase"/>
    <property type="match status" value="1"/>
</dbReference>
<accession>A0A2R4X2Z1</accession>
<dbReference type="InterPro" id="IPR001296">
    <property type="entry name" value="Glyco_trans_1"/>
</dbReference>
<feature type="domain" description="Glycosyltransferase subfamily 4-like N-terminal" evidence="3">
    <location>
        <begin position="84"/>
        <end position="174"/>
    </location>
</feature>
<dbReference type="AlphaFoldDB" id="A0A2R4X2Z1"/>
<evidence type="ECO:0000313" key="5">
    <source>
        <dbReference type="Proteomes" id="UP000244727"/>
    </source>
</evidence>
<sequence length="357" mass="39976">MDGSNHSPSCTDMCASELSVYLDRNDATWTSQRRYMDRLADECDRIDGVDVVDTPGAADVIHFNSLNPLGRLVHGKESLSRHVADLSRIVRSDDTAVVVTEHGVEEFSDVEATMYLESNDAVRQFADRFKRGVERIFSRYVDAIIAISSMDREYLLDAGFDSQQVHFVPHGVDEAFLNSPTTSRDGDFVFHVSKCSPHKNPSAVIETAKRLSRRMVIAGDGWTEHHGEVLDSIETVEVLGYVSKERLIELYSSAAAFYFPSTYEPFGLPILEALACGTPVVASEHSAARDFDTEGVQLVDPLDIGRHVELLGRLLDDDTDRDRRSAASRAFAREMTWERTANLTISIYKTVEKNRYD</sequence>
<keyword evidence="1" id="KW-0808">Transferase</keyword>
<evidence type="ECO:0000259" key="3">
    <source>
        <dbReference type="Pfam" id="PF13439"/>
    </source>
</evidence>
<dbReference type="EMBL" id="CP028858">
    <property type="protein sequence ID" value="AWB28171.1"/>
    <property type="molecule type" value="Genomic_DNA"/>
</dbReference>
<evidence type="ECO:0000313" key="4">
    <source>
        <dbReference type="EMBL" id="AWB28171.1"/>
    </source>
</evidence>
<dbReference type="Gene3D" id="3.40.50.2000">
    <property type="entry name" value="Glycogen Phosphorylase B"/>
    <property type="match status" value="2"/>
</dbReference>
<proteinExistence type="predicted"/>
<dbReference type="PANTHER" id="PTHR46401">
    <property type="entry name" value="GLYCOSYLTRANSFERASE WBBK-RELATED"/>
    <property type="match status" value="1"/>
</dbReference>
<keyword evidence="5" id="KW-1185">Reference proteome</keyword>
<protein>
    <submittedName>
        <fullName evidence="4">Uncharacterized protein</fullName>
    </submittedName>
</protein>
<name>A0A2R4X2Z1_9EURY</name>
<dbReference type="Pfam" id="PF13439">
    <property type="entry name" value="Glyco_transf_4"/>
    <property type="match status" value="1"/>
</dbReference>
<dbReference type="KEGG" id="harc:HARCEL1_10870"/>
<dbReference type="PANTHER" id="PTHR46401:SF2">
    <property type="entry name" value="GLYCOSYLTRANSFERASE WBBK-RELATED"/>
    <property type="match status" value="1"/>
</dbReference>
<dbReference type="Proteomes" id="UP000244727">
    <property type="component" value="Chromosome"/>
</dbReference>
<dbReference type="Pfam" id="PF00534">
    <property type="entry name" value="Glycos_transf_1"/>
    <property type="match status" value="1"/>
</dbReference>